<dbReference type="SMART" id="SM00355">
    <property type="entry name" value="ZnF_C2H2"/>
    <property type="match status" value="9"/>
</dbReference>
<feature type="domain" description="C2H2-type" evidence="11">
    <location>
        <begin position="191"/>
        <end position="214"/>
    </location>
</feature>
<keyword evidence="5" id="KW-0862">Zinc</keyword>
<dbReference type="PANTHER" id="PTHR24399">
    <property type="entry name" value="ZINC FINGER AND BTB DOMAIN-CONTAINING"/>
    <property type="match status" value="1"/>
</dbReference>
<dbReference type="FunFam" id="3.30.160.60:FF:000161">
    <property type="entry name" value="Zinc finger protein 366"/>
    <property type="match status" value="1"/>
</dbReference>
<dbReference type="GeneID" id="105217598"/>
<comment type="subcellular location">
    <subcellularLocation>
        <location evidence="1">Nucleus</location>
    </subcellularLocation>
</comment>
<feature type="compositionally biased region" description="Basic and acidic residues" evidence="10">
    <location>
        <begin position="62"/>
        <end position="72"/>
    </location>
</feature>
<proteinExistence type="predicted"/>
<dbReference type="GO" id="GO:0005654">
    <property type="term" value="C:nucleoplasm"/>
    <property type="evidence" value="ECO:0007669"/>
    <property type="project" value="TreeGrafter"/>
</dbReference>
<organism evidence="12">
    <name type="scientific">Zeugodacus cucurbitae</name>
    <name type="common">Melon fruit fly</name>
    <name type="synonym">Bactrocera cucurbitae</name>
    <dbReference type="NCBI Taxonomy" id="28588"/>
    <lineage>
        <taxon>Eukaryota</taxon>
        <taxon>Metazoa</taxon>
        <taxon>Ecdysozoa</taxon>
        <taxon>Arthropoda</taxon>
        <taxon>Hexapoda</taxon>
        <taxon>Insecta</taxon>
        <taxon>Pterygota</taxon>
        <taxon>Neoptera</taxon>
        <taxon>Endopterygota</taxon>
        <taxon>Diptera</taxon>
        <taxon>Brachycera</taxon>
        <taxon>Muscomorpha</taxon>
        <taxon>Tephritoidea</taxon>
        <taxon>Tephritidae</taxon>
        <taxon>Zeugodacus</taxon>
        <taxon>Zeugodacus</taxon>
    </lineage>
</organism>
<evidence type="ECO:0000256" key="5">
    <source>
        <dbReference type="ARBA" id="ARBA00022833"/>
    </source>
</evidence>
<evidence type="ECO:0000259" key="11">
    <source>
        <dbReference type="PROSITE" id="PS50157"/>
    </source>
</evidence>
<name>A0A0A1XED7_ZEUCU</name>
<accession>A0A0A1XED7</accession>
<dbReference type="PROSITE" id="PS50157">
    <property type="entry name" value="ZINC_FINGER_C2H2_2"/>
    <property type="match status" value="7"/>
</dbReference>
<keyword evidence="7" id="KW-0804">Transcription</keyword>
<keyword evidence="2" id="KW-0479">Metal-binding</keyword>
<evidence type="ECO:0000256" key="7">
    <source>
        <dbReference type="ARBA" id="ARBA00023163"/>
    </source>
</evidence>
<protein>
    <submittedName>
        <fullName evidence="12">Zinc finger protein weckle</fullName>
    </submittedName>
</protein>
<feature type="domain" description="C2H2-type" evidence="11">
    <location>
        <begin position="254"/>
        <end position="282"/>
    </location>
</feature>
<feature type="domain" description="C2H2-type" evidence="11">
    <location>
        <begin position="393"/>
        <end position="416"/>
    </location>
</feature>
<keyword evidence="6" id="KW-0805">Transcription regulation</keyword>
<dbReference type="PROSITE" id="PS00028">
    <property type="entry name" value="ZINC_FINGER_C2H2_1"/>
    <property type="match status" value="8"/>
</dbReference>
<feature type="region of interest" description="Disordered" evidence="10">
    <location>
        <begin position="431"/>
        <end position="462"/>
    </location>
</feature>
<dbReference type="InterPro" id="IPR013087">
    <property type="entry name" value="Znf_C2H2_type"/>
</dbReference>
<dbReference type="InterPro" id="IPR036236">
    <property type="entry name" value="Znf_C2H2_sf"/>
</dbReference>
<evidence type="ECO:0000256" key="6">
    <source>
        <dbReference type="ARBA" id="ARBA00023015"/>
    </source>
</evidence>
<gene>
    <name evidence="12" type="primary">wek_5</name>
    <name evidence="12" type="ORF">g.9637</name>
</gene>
<keyword evidence="3" id="KW-0677">Repeat</keyword>
<dbReference type="SUPFAM" id="SSF57667">
    <property type="entry name" value="beta-beta-alpha zinc fingers"/>
    <property type="match status" value="5"/>
</dbReference>
<evidence type="ECO:0000256" key="1">
    <source>
        <dbReference type="ARBA" id="ARBA00004123"/>
    </source>
</evidence>
<dbReference type="Gene3D" id="3.30.160.60">
    <property type="entry name" value="Classic Zinc Finger"/>
    <property type="match status" value="7"/>
</dbReference>
<reference evidence="12" key="2">
    <citation type="journal article" date="2015" name="Gigascience">
        <title>Reconstructing a comprehensive transcriptome assembly of a white-pupal translocated strain of the pest fruit fly Bactrocera cucurbitae.</title>
        <authorList>
            <person name="Sim S.B."/>
            <person name="Calla B."/>
            <person name="Hall B."/>
            <person name="DeRego T."/>
            <person name="Geib S.M."/>
        </authorList>
    </citation>
    <scope>NUCLEOTIDE SEQUENCE</scope>
</reference>
<dbReference type="EMBL" id="GBXI01004992">
    <property type="protein sequence ID" value="JAD09300.1"/>
    <property type="molecule type" value="Transcribed_RNA"/>
</dbReference>
<dbReference type="FunFam" id="3.30.160.60:FF:000446">
    <property type="entry name" value="Zinc finger protein"/>
    <property type="match status" value="1"/>
</dbReference>
<evidence type="ECO:0000313" key="12">
    <source>
        <dbReference type="EMBL" id="JAD09300.1"/>
    </source>
</evidence>
<reference evidence="12" key="1">
    <citation type="submission" date="2014-11" db="EMBL/GenBank/DDBJ databases">
        <authorList>
            <person name="Geib S."/>
        </authorList>
    </citation>
    <scope>NUCLEOTIDE SEQUENCE</scope>
</reference>
<evidence type="ECO:0000256" key="8">
    <source>
        <dbReference type="ARBA" id="ARBA00023242"/>
    </source>
</evidence>
<feature type="domain" description="C2H2-type" evidence="11">
    <location>
        <begin position="311"/>
        <end position="338"/>
    </location>
</feature>
<evidence type="ECO:0000256" key="9">
    <source>
        <dbReference type="PROSITE-ProRule" id="PRU00042"/>
    </source>
</evidence>
<feature type="domain" description="C2H2-type" evidence="11">
    <location>
        <begin position="337"/>
        <end position="364"/>
    </location>
</feature>
<keyword evidence="4 9" id="KW-0863">Zinc-finger</keyword>
<dbReference type="AlphaFoldDB" id="A0A0A1XED7"/>
<feature type="region of interest" description="Disordered" evidence="10">
    <location>
        <begin position="53"/>
        <end position="99"/>
    </location>
</feature>
<dbReference type="OrthoDB" id="7951541at2759"/>
<feature type="domain" description="C2H2-type" evidence="11">
    <location>
        <begin position="283"/>
        <end position="310"/>
    </location>
</feature>
<evidence type="ECO:0000256" key="2">
    <source>
        <dbReference type="ARBA" id="ARBA00022723"/>
    </source>
</evidence>
<keyword evidence="8" id="KW-0539">Nucleus</keyword>
<dbReference type="Pfam" id="PF00096">
    <property type="entry name" value="zf-C2H2"/>
    <property type="match status" value="4"/>
</dbReference>
<evidence type="ECO:0000256" key="3">
    <source>
        <dbReference type="ARBA" id="ARBA00022737"/>
    </source>
</evidence>
<evidence type="ECO:0000256" key="4">
    <source>
        <dbReference type="ARBA" id="ARBA00022771"/>
    </source>
</evidence>
<evidence type="ECO:0000256" key="10">
    <source>
        <dbReference type="SAM" id="MobiDB-lite"/>
    </source>
</evidence>
<dbReference type="InterPro" id="IPR041661">
    <property type="entry name" value="ZN622/Rei1/Reh1_Znf-C2H2"/>
</dbReference>
<sequence>MDKKNNKDKPPLESIFIPAYPIIKAPFLKTQQQIFVASLPVICEPDIVIKTEDDQQDDDCEVKETKSEKRTVETPPPPRSTTFFDHDDTSSSSDDYGADDNDFFEDAKYRSKTKNTEKGSISENKSLKDADGTEYKVTCKMCTMGFQRISNYKTHMKKKHKIDLNESEDGTRRKVKKRLSTAERRLLEPKIKCSICSMGFQRSSNYTSHMKKIHKIVGDATPFSCPNCPRKYEFEYELKRHMKKYIPLDERLIFPCPQCDRKFQTKVHVTRHIQFVHDNSRPFICEECGEAVHTRTILREHMLTHTDYSPYECKVCGKSFKQKQRLKRHMDIHGEKHICTVCGKELSSRCTLNKHLLVHTEDKAHKCEFCGRAFKLIKTLKVHLNIHTGEKRYECNFCDKVFSAPSTRRQHKKKKHPEKLLELEMLKAKSHIKNDETSGDNSLASNPNDKGNNEAMDYSSSMNQPTTSAAMFFKNTAIPKDYPLPDFRMLDFVGRMMME</sequence>
<dbReference type="GO" id="GO:0001227">
    <property type="term" value="F:DNA-binding transcription repressor activity, RNA polymerase II-specific"/>
    <property type="evidence" value="ECO:0007669"/>
    <property type="project" value="TreeGrafter"/>
</dbReference>
<dbReference type="Pfam" id="PF12756">
    <property type="entry name" value="zf-C2H2_2"/>
    <property type="match status" value="1"/>
</dbReference>
<dbReference type="PANTHER" id="PTHR24399:SF23">
    <property type="entry name" value="C2H2-TYPE DOMAIN-CONTAINING PROTEIN"/>
    <property type="match status" value="1"/>
</dbReference>
<feature type="domain" description="C2H2-type" evidence="11">
    <location>
        <begin position="365"/>
        <end position="392"/>
    </location>
</feature>
<dbReference type="GO" id="GO:0000978">
    <property type="term" value="F:RNA polymerase II cis-regulatory region sequence-specific DNA binding"/>
    <property type="evidence" value="ECO:0007669"/>
    <property type="project" value="TreeGrafter"/>
</dbReference>
<feature type="compositionally biased region" description="Polar residues" evidence="10">
    <location>
        <begin position="439"/>
        <end position="450"/>
    </location>
</feature>
<dbReference type="GO" id="GO:0008270">
    <property type="term" value="F:zinc ion binding"/>
    <property type="evidence" value="ECO:0007669"/>
    <property type="project" value="UniProtKB-KW"/>
</dbReference>